<dbReference type="Proteomes" id="UP000054422">
    <property type="component" value="Unassembled WGS sequence"/>
</dbReference>
<dbReference type="EMBL" id="JNCF01000028">
    <property type="protein sequence ID" value="KGP63040.1"/>
    <property type="molecule type" value="Genomic_DNA"/>
</dbReference>
<sequence length="130" mass="14488">MRKQKGMTLIGMLLTAAVVIMAGIFVMRVVPVYIQYYSIVHSIKSLNSVPASSLSGDPMADVMVLRSSVSKRLEINGIDDLKQEQLMISPSGPNQFKVKLKYQVIRPLIYNMSILFNFEDSFEVVAGSEN</sequence>
<keyword evidence="3" id="KW-1185">Reference proteome</keyword>
<proteinExistence type="predicted"/>
<keyword evidence="1" id="KW-0812">Transmembrane</keyword>
<dbReference type="Pfam" id="PF16137">
    <property type="entry name" value="DUF4845"/>
    <property type="match status" value="1"/>
</dbReference>
<accession>A0A0A2SPI8</accession>
<keyword evidence="1" id="KW-1133">Transmembrane helix</keyword>
<dbReference type="RefSeq" id="WP_035890060.1">
    <property type="nucleotide sequence ID" value="NZ_JNCF01000028.1"/>
</dbReference>
<organism evidence="2 3">
    <name type="scientific">Legionella norrlandica</name>
    <dbReference type="NCBI Taxonomy" id="1498499"/>
    <lineage>
        <taxon>Bacteria</taxon>
        <taxon>Pseudomonadati</taxon>
        <taxon>Pseudomonadota</taxon>
        <taxon>Gammaproteobacteria</taxon>
        <taxon>Legionellales</taxon>
        <taxon>Legionellaceae</taxon>
        <taxon>Legionella</taxon>
    </lineage>
</organism>
<name>A0A0A2SPI8_9GAMM</name>
<evidence type="ECO:0000313" key="2">
    <source>
        <dbReference type="EMBL" id="KGP63040.1"/>
    </source>
</evidence>
<gene>
    <name evidence="2" type="ORF">EP47_00650</name>
</gene>
<dbReference type="AlphaFoldDB" id="A0A0A2SPI8"/>
<keyword evidence="1" id="KW-0472">Membrane</keyword>
<dbReference type="OrthoDB" id="5734946at2"/>
<reference evidence="2 3" key="1">
    <citation type="submission" date="2014-05" db="EMBL/GenBank/DDBJ databases">
        <authorList>
            <person name="Rizzardi K."/>
            <person name="Winiecka-Krusnell J."/>
            <person name="Ramliden M."/>
            <person name="Alm E."/>
            <person name="Andersson S."/>
            <person name="Byfors S."/>
        </authorList>
    </citation>
    <scope>NUCLEOTIDE SEQUENCE [LARGE SCALE GENOMIC DNA]</scope>
    <source>
        <strain evidence="2 3">LEGN</strain>
    </source>
</reference>
<evidence type="ECO:0000256" key="1">
    <source>
        <dbReference type="SAM" id="Phobius"/>
    </source>
</evidence>
<evidence type="ECO:0000313" key="3">
    <source>
        <dbReference type="Proteomes" id="UP000054422"/>
    </source>
</evidence>
<dbReference type="InterPro" id="IPR032314">
    <property type="entry name" value="DUF4845"/>
</dbReference>
<feature type="transmembrane region" description="Helical" evidence="1">
    <location>
        <begin position="12"/>
        <end position="34"/>
    </location>
</feature>
<dbReference type="STRING" id="1498499.EP47_00650"/>
<protein>
    <submittedName>
        <fullName evidence="2">Membrane protein</fullName>
    </submittedName>
</protein>
<comment type="caution">
    <text evidence="2">The sequence shown here is derived from an EMBL/GenBank/DDBJ whole genome shotgun (WGS) entry which is preliminary data.</text>
</comment>